<protein>
    <submittedName>
        <fullName evidence="7">MFS transporter</fullName>
    </submittedName>
</protein>
<keyword evidence="4 5" id="KW-0472">Membrane</keyword>
<dbReference type="RefSeq" id="WP_330132776.1">
    <property type="nucleotide sequence ID" value="NZ_JAUTXY010000003.1"/>
</dbReference>
<feature type="transmembrane region" description="Helical" evidence="5">
    <location>
        <begin position="439"/>
        <end position="461"/>
    </location>
</feature>
<evidence type="ECO:0000259" key="6">
    <source>
        <dbReference type="PROSITE" id="PS50850"/>
    </source>
</evidence>
<evidence type="ECO:0000313" key="8">
    <source>
        <dbReference type="Proteomes" id="UP001336020"/>
    </source>
</evidence>
<name>A0ABU7L7K9_9NOCA</name>
<feature type="transmembrane region" description="Helical" evidence="5">
    <location>
        <begin position="200"/>
        <end position="219"/>
    </location>
</feature>
<feature type="transmembrane region" description="Helical" evidence="5">
    <location>
        <begin position="339"/>
        <end position="359"/>
    </location>
</feature>
<dbReference type="InterPro" id="IPR036259">
    <property type="entry name" value="MFS_trans_sf"/>
</dbReference>
<feature type="transmembrane region" description="Helical" evidence="5">
    <location>
        <begin position="138"/>
        <end position="160"/>
    </location>
</feature>
<feature type="transmembrane region" description="Helical" evidence="5">
    <location>
        <begin position="408"/>
        <end position="427"/>
    </location>
</feature>
<proteinExistence type="predicted"/>
<reference evidence="7 8" key="1">
    <citation type="submission" date="2023-07" db="EMBL/GenBank/DDBJ databases">
        <authorList>
            <person name="Girao M."/>
            <person name="Carvalho M.F."/>
        </authorList>
    </citation>
    <scope>NUCLEOTIDE SEQUENCE [LARGE SCALE GENOMIC DNA]</scope>
    <source>
        <strain evidence="7 8">YIM65754</strain>
    </source>
</reference>
<accession>A0ABU7L7K9</accession>
<evidence type="ECO:0000313" key="7">
    <source>
        <dbReference type="EMBL" id="MEE2057518.1"/>
    </source>
</evidence>
<gene>
    <name evidence="7" type="ORF">Q7514_08235</name>
</gene>
<evidence type="ECO:0000256" key="1">
    <source>
        <dbReference type="ARBA" id="ARBA00004651"/>
    </source>
</evidence>
<comment type="subcellular location">
    <subcellularLocation>
        <location evidence="1">Cell membrane</location>
        <topology evidence="1">Multi-pass membrane protein</topology>
    </subcellularLocation>
</comment>
<dbReference type="Pfam" id="PF07690">
    <property type="entry name" value="MFS_1"/>
    <property type="match status" value="1"/>
</dbReference>
<evidence type="ECO:0000256" key="5">
    <source>
        <dbReference type="SAM" id="Phobius"/>
    </source>
</evidence>
<feature type="domain" description="Major facilitator superfamily (MFS) profile" evidence="6">
    <location>
        <begin position="15"/>
        <end position="466"/>
    </location>
</feature>
<feature type="transmembrane region" description="Helical" evidence="5">
    <location>
        <begin position="308"/>
        <end position="327"/>
    </location>
</feature>
<dbReference type="Gene3D" id="1.20.1250.20">
    <property type="entry name" value="MFS general substrate transporter like domains"/>
    <property type="match status" value="2"/>
</dbReference>
<feature type="transmembrane region" description="Helical" evidence="5">
    <location>
        <begin position="267"/>
        <end position="288"/>
    </location>
</feature>
<feature type="transmembrane region" description="Helical" evidence="5">
    <location>
        <begin position="12"/>
        <end position="38"/>
    </location>
</feature>
<feature type="transmembrane region" description="Helical" evidence="5">
    <location>
        <begin position="50"/>
        <end position="69"/>
    </location>
</feature>
<evidence type="ECO:0000256" key="4">
    <source>
        <dbReference type="ARBA" id="ARBA00023136"/>
    </source>
</evidence>
<comment type="caution">
    <text evidence="7">The sequence shown here is derived from an EMBL/GenBank/DDBJ whole genome shotgun (WGS) entry which is preliminary data.</text>
</comment>
<feature type="transmembrane region" description="Helical" evidence="5">
    <location>
        <begin position="106"/>
        <end position="126"/>
    </location>
</feature>
<dbReference type="PANTHER" id="PTHR42718:SF35">
    <property type="entry name" value="BLL0718 PROTEIN"/>
    <property type="match status" value="1"/>
</dbReference>
<feature type="transmembrane region" description="Helical" evidence="5">
    <location>
        <begin position="166"/>
        <end position="188"/>
    </location>
</feature>
<dbReference type="SUPFAM" id="SSF103473">
    <property type="entry name" value="MFS general substrate transporter"/>
    <property type="match status" value="1"/>
</dbReference>
<dbReference type="PANTHER" id="PTHR42718">
    <property type="entry name" value="MAJOR FACILITATOR SUPERFAMILY MULTIDRUG TRANSPORTER MFSC"/>
    <property type="match status" value="1"/>
</dbReference>
<dbReference type="PROSITE" id="PS50850">
    <property type="entry name" value="MFS"/>
    <property type="match status" value="1"/>
</dbReference>
<evidence type="ECO:0000256" key="2">
    <source>
        <dbReference type="ARBA" id="ARBA00022692"/>
    </source>
</evidence>
<dbReference type="InterPro" id="IPR011701">
    <property type="entry name" value="MFS"/>
</dbReference>
<keyword evidence="8" id="KW-1185">Reference proteome</keyword>
<sequence>MQGSVAAPEVRPSLLVGVLAFTGIVGALTQTLVVPLIGQLPMMLDTTASNASWVITVTLLTGAVATPVIGRLGDTYGKRRMLLICTIPLILGAVLCALSSSLLPMLLGRGLQGLGVGLIPLGISLLRDVLPPERLHSSIALMSASMGIGGALGLPIAAAVAENTSWRVLFWATAVLSAVVFVLLWNVVPDGQAKANPGRFDIVGAIGLGIALTSLLVAVSKGADWGWGSSTTLELFALAAIVLVAWGWWELRRTDPLVDLRIAARPAVLLTNAASLVVGFGMYAQSLIIPQLLQLPTETGYGLGQSMLAMGLWMAPGGLMMMAVSPIAGKLSSARGPKVSLFVGCVIIAIAYGSSQLLMGSTWGLMIVAAICSTGVGFAYGAMPALIMSSVPQSETASANSVNSLMRAMGTSISAAVVGVVLAQMSVQSGGYSIPTEAGFRTGLLIGCGVALVAAAITLSIPVAKRKKLDKVEDAVPIRA</sequence>
<dbReference type="EMBL" id="JAUTXY010000003">
    <property type="protein sequence ID" value="MEE2057518.1"/>
    <property type="molecule type" value="Genomic_DNA"/>
</dbReference>
<feature type="transmembrane region" description="Helical" evidence="5">
    <location>
        <begin position="81"/>
        <end position="100"/>
    </location>
</feature>
<keyword evidence="2 5" id="KW-0812">Transmembrane</keyword>
<feature type="transmembrane region" description="Helical" evidence="5">
    <location>
        <begin position="365"/>
        <end position="387"/>
    </location>
</feature>
<feature type="transmembrane region" description="Helical" evidence="5">
    <location>
        <begin position="225"/>
        <end position="246"/>
    </location>
</feature>
<dbReference type="InterPro" id="IPR020846">
    <property type="entry name" value="MFS_dom"/>
</dbReference>
<dbReference type="Proteomes" id="UP001336020">
    <property type="component" value="Unassembled WGS sequence"/>
</dbReference>
<keyword evidence="3 5" id="KW-1133">Transmembrane helix</keyword>
<organism evidence="7 8">
    <name type="scientific">Rhodococcus artemisiae</name>
    <dbReference type="NCBI Taxonomy" id="714159"/>
    <lineage>
        <taxon>Bacteria</taxon>
        <taxon>Bacillati</taxon>
        <taxon>Actinomycetota</taxon>
        <taxon>Actinomycetes</taxon>
        <taxon>Mycobacteriales</taxon>
        <taxon>Nocardiaceae</taxon>
        <taxon>Rhodococcus</taxon>
    </lineage>
</organism>
<dbReference type="CDD" id="cd17504">
    <property type="entry name" value="MFS_MMR_MDR_like"/>
    <property type="match status" value="1"/>
</dbReference>
<evidence type="ECO:0000256" key="3">
    <source>
        <dbReference type="ARBA" id="ARBA00022989"/>
    </source>
</evidence>